<feature type="compositionally biased region" description="Polar residues" evidence="6">
    <location>
        <begin position="1"/>
        <end position="15"/>
    </location>
</feature>
<feature type="region of interest" description="Disordered" evidence="6">
    <location>
        <begin position="1"/>
        <end position="27"/>
    </location>
</feature>
<reference evidence="7 8" key="1">
    <citation type="journal article" date="2018" name="Genome Biol. Evol.">
        <title>Multiple Roots of Fruiting Body Formation in Amoebozoa.</title>
        <authorList>
            <person name="Hillmann F."/>
            <person name="Forbes G."/>
            <person name="Novohradska S."/>
            <person name="Ferling I."/>
            <person name="Riege K."/>
            <person name="Groth M."/>
            <person name="Westermann M."/>
            <person name="Marz M."/>
            <person name="Spaller T."/>
            <person name="Winckler T."/>
            <person name="Schaap P."/>
            <person name="Glockner G."/>
        </authorList>
    </citation>
    <scope>NUCLEOTIDE SEQUENCE [LARGE SCALE GENOMIC DNA]</scope>
    <source>
        <strain evidence="7 8">Jena</strain>
    </source>
</reference>
<evidence type="ECO:0000256" key="1">
    <source>
        <dbReference type="ARBA" id="ARBA00004496"/>
    </source>
</evidence>
<protein>
    <recommendedName>
        <fullName evidence="5">Tetratricopeptide repeat protein 29</fullName>
    </recommendedName>
</protein>
<organism evidence="7 8">
    <name type="scientific">Planoprotostelium fungivorum</name>
    <dbReference type="NCBI Taxonomy" id="1890364"/>
    <lineage>
        <taxon>Eukaryota</taxon>
        <taxon>Amoebozoa</taxon>
        <taxon>Evosea</taxon>
        <taxon>Variosea</taxon>
        <taxon>Cavosteliida</taxon>
        <taxon>Cavosteliaceae</taxon>
        <taxon>Planoprotostelium</taxon>
    </lineage>
</organism>
<proteinExistence type="predicted"/>
<dbReference type="InterPro" id="IPR051476">
    <property type="entry name" value="Bac_ResReg_Asp_Phosphatase"/>
</dbReference>
<feature type="compositionally biased region" description="Polar residues" evidence="6">
    <location>
        <begin position="468"/>
        <end position="480"/>
    </location>
</feature>
<sequence length="502" mass="55501">MSSFLPPVRQNSADRSPQRRPSRGDKNEDAHICVRLASLDRLGGSSSNILSGTSLSTVGHFNDNLYAANYTQQPSLLDTLNLNSNQSVRTGGFLKKQRLCLEMLTSGYIHSFVDFFYLTHQAECQRGFGSSDSNPPDGTHPDAETTPPLSPVSAEKKAESSNSSLVNSTDNLSDATLDILKSNLTTAEKAMRQGDSKTVIDSYFQLANYFQSLPNFPVAIHFYTKCLDIAQQSNDSASEGKANQSLGYAYEHVEGDMKNAIQHYEQFLQIAKQQNFTEDEHAATTDLVRAYMRYADQCHNQNQIDEEVIFLQKCLVKAQTCSNLAAEGMANYKLSMAFKSLEKNDLLVVHLRNYQRISRQLGDTEGEGTASAALADAFKSTGDMTSSIQALQENIAMAERTKQDRVRAETCCHLGIIYNKQGDFLSAKKYFELCFELARTMGDRKLLDYSRVLVGIARGNSIMHSEPPQRSSTPPFQGNTDGVRDNIAKGERDCIGGEADCA</sequence>
<dbReference type="STRING" id="1890364.A0A2P6N930"/>
<keyword evidence="8" id="KW-1185">Reference proteome</keyword>
<accession>A0A2P6N930</accession>
<dbReference type="GO" id="GO:0005737">
    <property type="term" value="C:cytoplasm"/>
    <property type="evidence" value="ECO:0007669"/>
    <property type="project" value="UniProtKB-SubCell"/>
</dbReference>
<gene>
    <name evidence="7" type="ORF">PROFUN_11895</name>
</gene>
<dbReference type="Pfam" id="PF13176">
    <property type="entry name" value="TPR_7"/>
    <property type="match status" value="1"/>
</dbReference>
<keyword evidence="4" id="KW-0802">TPR repeat</keyword>
<evidence type="ECO:0000256" key="4">
    <source>
        <dbReference type="ARBA" id="ARBA00022803"/>
    </source>
</evidence>
<comment type="caution">
    <text evidence="7">The sequence shown here is derived from an EMBL/GenBank/DDBJ whole genome shotgun (WGS) entry which is preliminary data.</text>
</comment>
<evidence type="ECO:0000256" key="5">
    <source>
        <dbReference type="ARBA" id="ARBA00040665"/>
    </source>
</evidence>
<evidence type="ECO:0000313" key="8">
    <source>
        <dbReference type="Proteomes" id="UP000241769"/>
    </source>
</evidence>
<dbReference type="SUPFAM" id="SSF48452">
    <property type="entry name" value="TPR-like"/>
    <property type="match status" value="2"/>
</dbReference>
<dbReference type="GO" id="GO:0005929">
    <property type="term" value="C:cilium"/>
    <property type="evidence" value="ECO:0007669"/>
    <property type="project" value="TreeGrafter"/>
</dbReference>
<name>A0A2P6N930_9EUKA</name>
<keyword evidence="2" id="KW-0963">Cytoplasm</keyword>
<dbReference type="SMART" id="SM00028">
    <property type="entry name" value="TPR"/>
    <property type="match status" value="4"/>
</dbReference>
<dbReference type="Pfam" id="PF13181">
    <property type="entry name" value="TPR_8"/>
    <property type="match status" value="1"/>
</dbReference>
<dbReference type="InterPro" id="IPR019734">
    <property type="entry name" value="TPR_rpt"/>
</dbReference>
<feature type="region of interest" description="Disordered" evidence="6">
    <location>
        <begin position="128"/>
        <end position="169"/>
    </location>
</feature>
<comment type="subcellular location">
    <subcellularLocation>
        <location evidence="1">Cytoplasm</location>
    </subcellularLocation>
</comment>
<evidence type="ECO:0000256" key="3">
    <source>
        <dbReference type="ARBA" id="ARBA00022737"/>
    </source>
</evidence>
<dbReference type="EMBL" id="MDYQ01000149">
    <property type="protein sequence ID" value="PRP80440.1"/>
    <property type="molecule type" value="Genomic_DNA"/>
</dbReference>
<dbReference type="InParanoid" id="A0A2P6N930"/>
<dbReference type="InterPro" id="IPR011990">
    <property type="entry name" value="TPR-like_helical_dom_sf"/>
</dbReference>
<keyword evidence="3" id="KW-0677">Repeat</keyword>
<feature type="region of interest" description="Disordered" evidence="6">
    <location>
        <begin position="462"/>
        <end position="483"/>
    </location>
</feature>
<dbReference type="GO" id="GO:0003341">
    <property type="term" value="P:cilium movement"/>
    <property type="evidence" value="ECO:0007669"/>
    <property type="project" value="TreeGrafter"/>
</dbReference>
<evidence type="ECO:0000256" key="6">
    <source>
        <dbReference type="SAM" id="MobiDB-lite"/>
    </source>
</evidence>
<dbReference type="PANTHER" id="PTHR46630:SF1">
    <property type="entry name" value="TETRATRICOPEPTIDE REPEAT PROTEIN 29"/>
    <property type="match status" value="1"/>
</dbReference>
<evidence type="ECO:0000313" key="7">
    <source>
        <dbReference type="EMBL" id="PRP80440.1"/>
    </source>
</evidence>
<dbReference type="OrthoDB" id="626167at2759"/>
<evidence type="ECO:0000256" key="2">
    <source>
        <dbReference type="ARBA" id="ARBA00022490"/>
    </source>
</evidence>
<dbReference type="Proteomes" id="UP000241769">
    <property type="component" value="Unassembled WGS sequence"/>
</dbReference>
<dbReference type="PANTHER" id="PTHR46630">
    <property type="entry name" value="TETRATRICOPEPTIDE REPEAT PROTEIN 29"/>
    <property type="match status" value="1"/>
</dbReference>
<dbReference type="AlphaFoldDB" id="A0A2P6N930"/>
<dbReference type="Gene3D" id="1.25.40.10">
    <property type="entry name" value="Tetratricopeptide repeat domain"/>
    <property type="match status" value="1"/>
</dbReference>